<keyword evidence="1" id="KW-0732">Signal</keyword>
<accession>A0A0E9RG00</accession>
<proteinExistence type="predicted"/>
<dbReference type="EMBL" id="GBXM01081187">
    <property type="protein sequence ID" value="JAH27390.1"/>
    <property type="molecule type" value="Transcribed_RNA"/>
</dbReference>
<dbReference type="EMBL" id="GBXM01101794">
    <property type="protein sequence ID" value="JAH06783.1"/>
    <property type="molecule type" value="Transcribed_RNA"/>
</dbReference>
<feature type="chain" id="PRO_5007401397" evidence="1">
    <location>
        <begin position="18"/>
        <end position="55"/>
    </location>
</feature>
<organism evidence="2">
    <name type="scientific">Anguilla anguilla</name>
    <name type="common">European freshwater eel</name>
    <name type="synonym">Muraena anguilla</name>
    <dbReference type="NCBI Taxonomy" id="7936"/>
    <lineage>
        <taxon>Eukaryota</taxon>
        <taxon>Metazoa</taxon>
        <taxon>Chordata</taxon>
        <taxon>Craniata</taxon>
        <taxon>Vertebrata</taxon>
        <taxon>Euteleostomi</taxon>
        <taxon>Actinopterygii</taxon>
        <taxon>Neopterygii</taxon>
        <taxon>Teleostei</taxon>
        <taxon>Anguilliformes</taxon>
        <taxon>Anguillidae</taxon>
        <taxon>Anguilla</taxon>
    </lineage>
</organism>
<evidence type="ECO:0000313" key="2">
    <source>
        <dbReference type="EMBL" id="JAH27390.1"/>
    </source>
</evidence>
<protein>
    <submittedName>
        <fullName evidence="2">Uncharacterized protein</fullName>
    </submittedName>
</protein>
<evidence type="ECO:0000256" key="1">
    <source>
        <dbReference type="SAM" id="SignalP"/>
    </source>
</evidence>
<dbReference type="AlphaFoldDB" id="A0A0E9RG00"/>
<name>A0A0E9RG00_ANGAN</name>
<reference evidence="2" key="1">
    <citation type="submission" date="2014-11" db="EMBL/GenBank/DDBJ databases">
        <authorList>
            <person name="Amaro Gonzalez C."/>
        </authorList>
    </citation>
    <scope>NUCLEOTIDE SEQUENCE</scope>
</reference>
<sequence>MILIACFAAVFEELIEALDEQMNCYLEGQLLFTLCMALTQDWAWRYPAPSVHLSS</sequence>
<reference evidence="2" key="2">
    <citation type="journal article" date="2015" name="Fish Shellfish Immunol.">
        <title>Early steps in the European eel (Anguilla anguilla)-Vibrio vulnificus interaction in the gills: Role of the RtxA13 toxin.</title>
        <authorList>
            <person name="Callol A."/>
            <person name="Pajuelo D."/>
            <person name="Ebbesson L."/>
            <person name="Teles M."/>
            <person name="MacKenzie S."/>
            <person name="Amaro C."/>
        </authorList>
    </citation>
    <scope>NUCLEOTIDE SEQUENCE</scope>
</reference>
<feature type="signal peptide" evidence="1">
    <location>
        <begin position="1"/>
        <end position="17"/>
    </location>
</feature>